<feature type="transmembrane region" description="Helical" evidence="1">
    <location>
        <begin position="15"/>
        <end position="34"/>
    </location>
</feature>
<sequence length="38" mass="4500">MPENKLKLSLWSREVSHNISFLITFFITTEILIYDNSV</sequence>
<accession>A0A2P2MXP0</accession>
<proteinExistence type="predicted"/>
<reference evidence="2" key="1">
    <citation type="submission" date="2018-02" db="EMBL/GenBank/DDBJ databases">
        <title>Rhizophora mucronata_Transcriptome.</title>
        <authorList>
            <person name="Meera S.P."/>
            <person name="Sreeshan A."/>
            <person name="Augustine A."/>
        </authorList>
    </citation>
    <scope>NUCLEOTIDE SEQUENCE</scope>
    <source>
        <tissue evidence="2">Leaf</tissue>
    </source>
</reference>
<name>A0A2P2MXP0_RHIMU</name>
<dbReference type="EMBL" id="GGEC01054494">
    <property type="protein sequence ID" value="MBX34978.1"/>
    <property type="molecule type" value="Transcribed_RNA"/>
</dbReference>
<organism evidence="2">
    <name type="scientific">Rhizophora mucronata</name>
    <name type="common">Asiatic mangrove</name>
    <dbReference type="NCBI Taxonomy" id="61149"/>
    <lineage>
        <taxon>Eukaryota</taxon>
        <taxon>Viridiplantae</taxon>
        <taxon>Streptophyta</taxon>
        <taxon>Embryophyta</taxon>
        <taxon>Tracheophyta</taxon>
        <taxon>Spermatophyta</taxon>
        <taxon>Magnoliopsida</taxon>
        <taxon>eudicotyledons</taxon>
        <taxon>Gunneridae</taxon>
        <taxon>Pentapetalae</taxon>
        <taxon>rosids</taxon>
        <taxon>fabids</taxon>
        <taxon>Malpighiales</taxon>
        <taxon>Rhizophoraceae</taxon>
        <taxon>Rhizophora</taxon>
    </lineage>
</organism>
<keyword evidence="1" id="KW-0472">Membrane</keyword>
<keyword evidence="1" id="KW-0812">Transmembrane</keyword>
<evidence type="ECO:0000256" key="1">
    <source>
        <dbReference type="SAM" id="Phobius"/>
    </source>
</evidence>
<keyword evidence="1" id="KW-1133">Transmembrane helix</keyword>
<protein>
    <submittedName>
        <fullName evidence="2">Uncharacterized protein</fullName>
    </submittedName>
</protein>
<evidence type="ECO:0000313" key="2">
    <source>
        <dbReference type="EMBL" id="MBX34978.1"/>
    </source>
</evidence>
<dbReference type="AlphaFoldDB" id="A0A2P2MXP0"/>